<feature type="compositionally biased region" description="Polar residues" evidence="1">
    <location>
        <begin position="2877"/>
        <end position="2888"/>
    </location>
</feature>
<feature type="region of interest" description="Disordered" evidence="1">
    <location>
        <begin position="1911"/>
        <end position="1971"/>
    </location>
</feature>
<feature type="region of interest" description="Disordered" evidence="1">
    <location>
        <begin position="2107"/>
        <end position="2185"/>
    </location>
</feature>
<feature type="region of interest" description="Disordered" evidence="1">
    <location>
        <begin position="1741"/>
        <end position="1780"/>
    </location>
</feature>
<dbReference type="GeneID" id="92517845"/>
<feature type="region of interest" description="Disordered" evidence="1">
    <location>
        <begin position="29"/>
        <end position="50"/>
    </location>
</feature>
<feature type="region of interest" description="Disordered" evidence="1">
    <location>
        <begin position="2074"/>
        <end position="2095"/>
    </location>
</feature>
<proteinExistence type="predicted"/>
<feature type="region of interest" description="Disordered" evidence="1">
    <location>
        <begin position="3321"/>
        <end position="3378"/>
    </location>
</feature>
<feature type="region of interest" description="Disordered" evidence="1">
    <location>
        <begin position="1251"/>
        <end position="1284"/>
    </location>
</feature>
<feature type="region of interest" description="Disordered" evidence="1">
    <location>
        <begin position="3050"/>
        <end position="3072"/>
    </location>
</feature>
<name>A0A836GRD2_9TRYP</name>
<evidence type="ECO:0000313" key="2">
    <source>
        <dbReference type="EMBL" id="KAG5486732.1"/>
    </source>
</evidence>
<feature type="region of interest" description="Disordered" evidence="1">
    <location>
        <begin position="981"/>
        <end position="1027"/>
    </location>
</feature>
<feature type="region of interest" description="Disordered" evidence="1">
    <location>
        <begin position="296"/>
        <end position="319"/>
    </location>
</feature>
<feature type="region of interest" description="Disordered" evidence="1">
    <location>
        <begin position="2999"/>
        <end position="3018"/>
    </location>
</feature>
<feature type="compositionally biased region" description="Low complexity" evidence="1">
    <location>
        <begin position="3097"/>
        <end position="3112"/>
    </location>
</feature>
<feature type="compositionally biased region" description="Low complexity" evidence="1">
    <location>
        <begin position="1741"/>
        <end position="1750"/>
    </location>
</feature>
<feature type="region of interest" description="Disordered" evidence="1">
    <location>
        <begin position="239"/>
        <end position="267"/>
    </location>
</feature>
<feature type="region of interest" description="Disordered" evidence="1">
    <location>
        <begin position="2729"/>
        <end position="2769"/>
    </location>
</feature>
<dbReference type="OrthoDB" id="267971at2759"/>
<feature type="region of interest" description="Disordered" evidence="1">
    <location>
        <begin position="769"/>
        <end position="796"/>
    </location>
</feature>
<feature type="compositionally biased region" description="Low complexity" evidence="1">
    <location>
        <begin position="1092"/>
        <end position="1107"/>
    </location>
</feature>
<evidence type="ECO:0000256" key="1">
    <source>
        <dbReference type="SAM" id="MobiDB-lite"/>
    </source>
</evidence>
<feature type="compositionally biased region" description="Low complexity" evidence="1">
    <location>
        <begin position="1255"/>
        <end position="1270"/>
    </location>
</feature>
<feature type="region of interest" description="Disordered" evidence="1">
    <location>
        <begin position="72"/>
        <end position="102"/>
    </location>
</feature>
<comment type="caution">
    <text evidence="2">The sequence shown here is derived from an EMBL/GenBank/DDBJ whole genome shotgun (WGS) entry which is preliminary data.</text>
</comment>
<feature type="region of interest" description="Disordered" evidence="1">
    <location>
        <begin position="1383"/>
        <end position="1417"/>
    </location>
</feature>
<feature type="region of interest" description="Disordered" evidence="1">
    <location>
        <begin position="1495"/>
        <end position="1541"/>
    </location>
</feature>
<feature type="region of interest" description="Disordered" evidence="1">
    <location>
        <begin position="2533"/>
        <end position="2557"/>
    </location>
</feature>
<feature type="compositionally biased region" description="Low complexity" evidence="1">
    <location>
        <begin position="981"/>
        <end position="993"/>
    </location>
</feature>
<feature type="region of interest" description="Disordered" evidence="1">
    <location>
        <begin position="149"/>
        <end position="169"/>
    </location>
</feature>
<feature type="region of interest" description="Disordered" evidence="1">
    <location>
        <begin position="350"/>
        <end position="375"/>
    </location>
</feature>
<feature type="compositionally biased region" description="Polar residues" evidence="1">
    <location>
        <begin position="1332"/>
        <end position="1346"/>
    </location>
</feature>
<feature type="region of interest" description="Disordered" evidence="1">
    <location>
        <begin position="3211"/>
        <end position="3308"/>
    </location>
</feature>
<sequence length="3478" mass="351829">MWGQLRGASSSTKRCDGVTAGASLVDAHSNDLDSRSGFSKSTTARTSADGGSCAISGMGCCTTSGGAANTGRALDVKRDSGSGAPNVALSSGTPSAQTAPDKKLRGCVSGSVAGSSSLACEPSLAVDITPSYTIGGTRSVTPMTLQDNGDVIDTKHSGDWSPSSRAGRTSRMYRGSIGAAVALRRLSVTSCSDSGQYLGSGSHIDCFPVATVLSRNSTHLVAAADIDAVKADGAQRQLGGTADIMPMSWPSSVPRRGSPEPHSTDTKDAAATCLIPTAPVDAGAGASLLLSHELADRPPADSHSPAYLGSNTAQQSSNFAEGQPAHLIASGMSHKDGGGGRLAQPLSVSRVGLSPTSSARGTSVVLGTNAGSPPGTARRSLIAGPFVLIQLTARSSLPSFAGVATVVNVTSSAASSTTESALVAHAFATDIELTSGEGAGAAAAPPLGSTPVERLPMLSAVATPHATLLQRLAPLASHLPAAERSVAAAISGRTATNASKAALTTGPTVTVASAAERRPSTSLFPMPPAAAALGGTITAVNRLTGGTVSDGTPSASEASTVASAVTACAAGRQTPPSTPHPCRARRQLCRCQRGSGKVDDSMTSALPASTLSSRQLPVETVSGAPQGAYQSSLTRSLQHGRHVDEVSRQTGDLVVMPTLTDRAASTHLSAAPLPASAPSPQRVPRHQRDVGSERREGAAAPRAVVAEERASGIARPHLQRATSAARPSASDSGGAQYHAPATLRACDIGDVDEGDDVLSGVREGVAYGAGSTPLGLHPTSTPDPSSDSGTKDDAAASLRRHSCSHHRVRIDCASFPQITPQWPRLATPSEVSASPGGAARRGLLTLLPELLFVPPADPSGGSEGQVTAAARAGRRPSENTGTGVVSSTWTTSLDEFSGAGGPKRLSDRLSARFPGELNASLPSPHFREAKRAQLLHNGTAALSRLYPSSADASATPVRASSPVDAGAMCWAMGAAAATLTPSGGSSAWSPAASRLPTAPHTDAGRPRMGSWDSAIGSRSPAPSCGPLFPKEGAEELLCSPSRSLAPVSSGRALAPLLTLADTTVPSPPPPASLGDDATATPASARRRLTLDASAPLLRSPSPSSTTPGGWQSLLRTGTSHRRASGAALRNVPSLSPPTRAESPVVGAKASPTLLSSAFTIASVPGPKTFQGRVPLPSAPPPSPLKHAALPSLGSAGALSGVAPHGAALTVAGPPSLHSVADGPLGDDGTSMLACCCASSSRHTCDAATAPKPLHHASTSTAAATELPAETNAKSDDVSPGAAAKTVEAHNQITLAGKVAVDENAAQPSARSGRGARSSSSGRGSSASGGSDTGNRMPSTARSSSGPATPAYVAATGSTTYLSVVSVTEFPAYRPAEQFFAGESGAPHCYPQKHSSQPQLVDRRTSPHTAQSDSGDDTGRLQLTCLAATAASANSDAPHLSAAACSSTSSALATASQRSVIGGGAAASQGSRMSKVSALSAVARLVARLRRLTSGGKPSVIASSAGASLGTNDSDTNGPETDAELQRRGTAQEAPLAASSPAGATFCSDASKAVPSAAHSISADSPLPARCGTRVRLSTRSSLASRHCFSGPRAEPSMATPAPNVATVARPAASPLRPSFPSSTPLSPPSTVLLQMPVSAGDEHAICGGGGTGVKADLLGTALDGPLTARDTARPLAGPSLPVGWQLQEQRTACTFGSSGPRSEIVVWPKVDSAATAEKKALTADRNSTSVENARAVIETLTTTAEAAPPLSGAPKGRQARSPSRLSITSSPSSDAEVGEQALRSTCKGVLVPSVVPLSTSSSVTEAHPRTSSCGSQRRPCGYAVLIAAFVAAARRPLRCPRQLEGSDTSLQAGRPSRTPPANSTDGMPHATGVSMRHDSLWTLPPASYTATAGAGAAGRCCSAAPAPVPKNVRSADDNDAGATHGSSSGPHPLRSAKASIISSSAAAASSTQSQPHARSNRGAPASRTTWRGIGDEMGRQLSAVLPQRRKPCNSGVAISSEEDRTNAEVSTESQTLARNAKTGGDALCTPNTCEATKARAAEPLYAGQGRQAHRIAQSGAGVVVERDAASSALLPGIAGDEGPSSGSGAPRGSAMRTALMPPLFHLVLNGDADDNDDDGGGGPYASQVTASPLKTPARTGRHLCSSAGAASNDTGSLRYDRPSRSTSAAGSSASPPYRQLCSRSHTTGPLLSLPSAAQMISTCSTLPPALSSATSAMSASGCGSPATGSAPHSTSPRMVHASPCFGSSAAVLQRAPSSVTTQDTVRQQGLFQVAPLSRRTFVSALDDTTARPFAAAGDKETISFAPPTLGAPSRSTWTRTALMHRPRSGPPRQWTSTLRPMDSAATSISTTTTTSSLLSLCPPRRPRSSTAAAPTAFSSISQTPECPSTLANAARSAPWPVPSQKRLEIGGTRCTPRGYRGDSLCGDAEHQRLDTGNRDRQPRDSHHTAAATLLLGSAAARRRLSDQYGSSATAAAAMGTTVGTAVMPESRSGSSTVLVSDAAHASAERVPLELCTLRFTPAVPTITAKALHMGGGGRRRFSSGRSPPHPLAAGRRSPAPATECELAVAAHDKLLVLEVCDTATTPTPPFVSVPSTRSTIGAPTPCSGRLTELRGGGDFGRGATGDPTTVDDSQVACGALREGSAALFSVPCSRADKSVSRSLGWDHGPPHGSGSFGVAKSGVPVVITPRVVQLTVSAAPASMHSTTLEHRNSGSSGCIVDDAEGAARQASVTTATGSSSGAADSGGGEEEDAATNRNSSTPLPTTMATCGANHSPPLLSCDAAPALFQLCSPLLFHHQRTESFPSGGVPELMLDKREPNSPLKPTPQPQSETGVQWPAGLCGAAARDSPPQQHQQQQQESGMSVSVAPEAPARLSGSPSRASATSVIPSPPAATAPRYSAQAAPPTAAPSGAFTVLRGSSGGAAVAAVGSSNMTNYNGPDAPSSASSAGVPLAGAGRPPAIVPLSCCSLSCSTRPSHSLLFSGAEYDLPAPLSPCDASGSGAGGSAKGGHSVRTSSELPSGTLASLLYFPPELRRGPQWRHLQQHLRCPRNTASPPPPAITPQHSGRVGTPCCSTQHPQMIPTSSSSSAVLAIASGVGAGTTSPTRPSSPRLSGERRISPTAAAGRRGTHDGAVTDSAEERRFSHSLQGSRRYKALSCQMMGMRPFSDDAGELSLVSAVNNATLATFMSEWPSGNNASISAVTRWSSSTHASDEAPAAAAEMAAGVPPRADSNTGSRLRKQAESPHCRDNGNGAHSGPPSSNGAGAAVDSLSYSGRWPDTEHGSGGDQTNRDAATATTCARGSASPLTCWRRPYDRRSAELSDQAGNGSRVRPAPALVVPSSTSTYEGVHDAGSSQRDDSDANKGSGCGAATHPASYGTLSPLLLSTELAAPTPRKARRRFLPVIAFHSGSTEGPEWSQEATSWEVDRCGRRDNASVSARRSLANGAAIRPGDQVGGGDNPSPAPPLMDPELGRPVR</sequence>
<feature type="compositionally biased region" description="Polar residues" evidence="1">
    <location>
        <begin position="2380"/>
        <end position="2391"/>
    </location>
</feature>
<feature type="region of interest" description="Disordered" evidence="1">
    <location>
        <begin position="2354"/>
        <end position="2414"/>
    </location>
</feature>
<feature type="compositionally biased region" description="Low complexity" evidence="1">
    <location>
        <begin position="2164"/>
        <end position="2178"/>
    </location>
</feature>
<feature type="region of interest" description="Disordered" evidence="1">
    <location>
        <begin position="2214"/>
        <end position="2239"/>
    </location>
</feature>
<feature type="region of interest" description="Disordered" evidence="1">
    <location>
        <begin position="1297"/>
        <end position="1347"/>
    </location>
</feature>
<feature type="compositionally biased region" description="Low complexity" evidence="1">
    <location>
        <begin position="1935"/>
        <end position="1950"/>
    </location>
</feature>
<gene>
    <name evidence="2" type="ORF">LSCM1_07986</name>
</gene>
<feature type="compositionally biased region" description="Polar residues" evidence="1">
    <location>
        <begin position="88"/>
        <end position="98"/>
    </location>
</feature>
<feature type="region of interest" description="Disordered" evidence="1">
    <location>
        <begin position="1843"/>
        <end position="1873"/>
    </location>
</feature>
<feature type="region of interest" description="Disordered" evidence="1">
    <location>
        <begin position="2805"/>
        <end position="2908"/>
    </location>
</feature>
<keyword evidence="3" id="KW-1185">Reference proteome</keyword>
<feature type="compositionally biased region" description="Basic and acidic residues" evidence="1">
    <location>
        <begin position="686"/>
        <end position="697"/>
    </location>
</feature>
<feature type="compositionally biased region" description="Low complexity" evidence="1">
    <location>
        <begin position="3216"/>
        <end position="3231"/>
    </location>
</feature>
<accession>A0A836GRD2</accession>
<dbReference type="EMBL" id="JAFEUZ010000006">
    <property type="protein sequence ID" value="KAG5486732.1"/>
    <property type="molecule type" value="Genomic_DNA"/>
</dbReference>
<feature type="region of interest" description="Disordered" evidence="1">
    <location>
        <begin position="3443"/>
        <end position="3478"/>
    </location>
</feature>
<reference evidence="3" key="2">
    <citation type="journal article" date="2021" name="Sci. Data">
        <title>Chromosome-scale genome sequencing, assembly and annotation of six genomes from subfamily Leishmaniinae.</title>
        <authorList>
            <person name="Almutairi H."/>
            <person name="Urbaniak M.D."/>
            <person name="Bates M.D."/>
            <person name="Jariyapan N."/>
            <person name="Kwakye-Nuako G."/>
            <person name="Thomaz Soccol V."/>
            <person name="Al-Salem W.S."/>
            <person name="Dillon R.J."/>
            <person name="Bates P.A."/>
            <person name="Gatherer D."/>
        </authorList>
    </citation>
    <scope>NUCLEOTIDE SEQUENCE [LARGE SCALE GENOMIC DNA]</scope>
</reference>
<feature type="compositionally biased region" description="Polar residues" evidence="1">
    <location>
        <begin position="309"/>
        <end position="319"/>
    </location>
</feature>
<feature type="compositionally biased region" description="Low complexity" evidence="1">
    <location>
        <begin position="1760"/>
        <end position="1773"/>
    </location>
</feature>
<dbReference type="RefSeq" id="XP_067181189.1">
    <property type="nucleotide sequence ID" value="XM_067325333.1"/>
</dbReference>
<feature type="compositionally biased region" description="Low complexity" evidence="1">
    <location>
        <begin position="1308"/>
        <end position="1329"/>
    </location>
</feature>
<feature type="compositionally biased region" description="Polar residues" evidence="1">
    <location>
        <begin position="1500"/>
        <end position="1518"/>
    </location>
</feature>
<feature type="compositionally biased region" description="Polar residues" evidence="1">
    <location>
        <begin position="2756"/>
        <end position="2768"/>
    </location>
</feature>
<feature type="compositionally biased region" description="Basic and acidic residues" evidence="1">
    <location>
        <begin position="3241"/>
        <end position="3250"/>
    </location>
</feature>
<protein>
    <submittedName>
        <fullName evidence="2">Uncharacterized protein</fullName>
    </submittedName>
</protein>
<feature type="compositionally biased region" description="Low complexity" evidence="1">
    <location>
        <begin position="2733"/>
        <end position="2743"/>
    </location>
</feature>
<evidence type="ECO:0000313" key="3">
    <source>
        <dbReference type="Proteomes" id="UP000673552"/>
    </source>
</evidence>
<feature type="region of interest" description="Disordered" evidence="1">
    <location>
        <begin position="671"/>
        <end position="736"/>
    </location>
</feature>
<feature type="compositionally biased region" description="Polar residues" evidence="1">
    <location>
        <begin position="36"/>
        <end position="46"/>
    </location>
</feature>
<feature type="compositionally biased region" description="Low complexity" evidence="1">
    <location>
        <begin position="671"/>
        <end position="680"/>
    </location>
</feature>
<feature type="compositionally biased region" description="Polar residues" evidence="1">
    <location>
        <begin position="354"/>
        <end position="371"/>
    </location>
</feature>
<feature type="compositionally biased region" description="Basic and acidic residues" evidence="1">
    <location>
        <begin position="257"/>
        <end position="267"/>
    </location>
</feature>
<organism evidence="2 3">
    <name type="scientific">Leishmania martiniquensis</name>
    <dbReference type="NCBI Taxonomy" id="1580590"/>
    <lineage>
        <taxon>Eukaryota</taxon>
        <taxon>Discoba</taxon>
        <taxon>Euglenozoa</taxon>
        <taxon>Kinetoplastea</taxon>
        <taxon>Metakinetoplastina</taxon>
        <taxon>Trypanosomatida</taxon>
        <taxon>Trypanosomatidae</taxon>
        <taxon>Leishmaniinae</taxon>
        <taxon>Leishmania</taxon>
    </lineage>
</organism>
<feature type="compositionally biased region" description="Polar residues" evidence="1">
    <location>
        <begin position="2226"/>
        <end position="2236"/>
    </location>
</feature>
<dbReference type="Proteomes" id="UP000673552">
    <property type="component" value="Unassembled WGS sequence"/>
</dbReference>
<feature type="region of interest" description="Disordered" evidence="1">
    <location>
        <begin position="3097"/>
        <end position="3147"/>
    </location>
</feature>
<feature type="compositionally biased region" description="Low complexity" evidence="1">
    <location>
        <begin position="2354"/>
        <end position="2379"/>
    </location>
</feature>
<feature type="compositionally biased region" description="Low complexity" evidence="1">
    <location>
        <begin position="778"/>
        <end position="788"/>
    </location>
</feature>
<reference evidence="3" key="1">
    <citation type="journal article" date="2021" name="Microbiol. Resour. Announc.">
        <title>LGAAP: Leishmaniinae Genome Assembly and Annotation Pipeline.</title>
        <authorList>
            <person name="Almutairi H."/>
            <person name="Urbaniak M.D."/>
            <person name="Bates M.D."/>
            <person name="Jariyapan N."/>
            <person name="Kwakye-Nuako G."/>
            <person name="Thomaz-Soccol V."/>
            <person name="Al-Salem W.S."/>
            <person name="Dillon R.J."/>
            <person name="Bates P.A."/>
            <person name="Gatherer D."/>
        </authorList>
    </citation>
    <scope>NUCLEOTIDE SEQUENCE [LARGE SCALE GENOMIC DNA]</scope>
</reference>
<dbReference type="KEGG" id="lmat:92517845"/>
<feature type="compositionally biased region" description="Low complexity" evidence="1">
    <location>
        <begin position="2082"/>
        <end position="2094"/>
    </location>
</feature>
<feature type="compositionally biased region" description="Polar residues" evidence="1">
    <location>
        <begin position="3288"/>
        <end position="3301"/>
    </location>
</feature>
<feature type="region of interest" description="Disordered" evidence="1">
    <location>
        <begin position="1988"/>
        <end position="2010"/>
    </location>
</feature>
<feature type="region of interest" description="Disordered" evidence="1">
    <location>
        <begin position="1060"/>
        <end position="1144"/>
    </location>
</feature>